<dbReference type="GO" id="GO:0047444">
    <property type="term" value="F:N-acylneuraminate-9-phosphate synthase activity"/>
    <property type="evidence" value="ECO:0007669"/>
    <property type="project" value="TreeGrafter"/>
</dbReference>
<dbReference type="InterPro" id="IPR013785">
    <property type="entry name" value="Aldolase_TIM"/>
</dbReference>
<dbReference type="InterPro" id="IPR051690">
    <property type="entry name" value="PseI-like"/>
</dbReference>
<dbReference type="GO" id="GO:0016051">
    <property type="term" value="P:carbohydrate biosynthetic process"/>
    <property type="evidence" value="ECO:0007669"/>
    <property type="project" value="InterPro"/>
</dbReference>
<dbReference type="Pfam" id="PF03102">
    <property type="entry name" value="NeuB"/>
    <property type="match status" value="1"/>
</dbReference>
<dbReference type="EMBL" id="CP026538">
    <property type="protein sequence ID" value="QAZ68329.1"/>
    <property type="molecule type" value="Genomic_DNA"/>
</dbReference>
<sequence>MPTAPIIRLRSGHAVGPGCPALLVAEIGNNHQGSLETARRMVRAAAASGADAVKFQKRDMGALFTRAGLDAPYGGPNSFGDTYGRHRAALELPGQALAELKTLAESLGLTFFASAWDAPSLRLLTDLGVELLKIPSADLVNLPLMRQAGATGLPVVISTGMSQLADIDAAVATLKQTTDRIIILHCNSSYPCPDEQVGLPVMDLLRRRYELPVGYSGHEQGLGPTVAATAFAPVIIERHFTLDRELPGTDHKASLPPDAFAAMAAMVRQAEAAMRVSRKQVFAGEAAAAAKLRKSLVYARDLPAGHVLGPEDVACKCPGDGLSPVAYDLVVGGRLLAKVRQDEAVRFDVLALPERPKPEDDAQTAKAISGF</sequence>
<proteinExistence type="predicted"/>
<dbReference type="InterPro" id="IPR013132">
    <property type="entry name" value="PseI/NeuA/B-like_N"/>
</dbReference>
<reference evidence="2 3" key="1">
    <citation type="submission" date="2018-02" db="EMBL/GenBank/DDBJ databases">
        <title>Genome sequence of Desulfovibrio carbinolicus DSM 3852.</title>
        <authorList>
            <person name="Wilbanks E."/>
            <person name="Skennerton C.T."/>
            <person name="Orphan V.J."/>
        </authorList>
    </citation>
    <scope>NUCLEOTIDE SEQUENCE [LARGE SCALE GENOMIC DNA]</scope>
    <source>
        <strain evidence="2 3">DSM 3852</strain>
    </source>
</reference>
<dbReference type="RefSeq" id="WP_129353720.1">
    <property type="nucleotide sequence ID" value="NZ_CP026538.1"/>
</dbReference>
<dbReference type="SMART" id="SM00858">
    <property type="entry name" value="SAF"/>
    <property type="match status" value="1"/>
</dbReference>
<dbReference type="SUPFAM" id="SSF51269">
    <property type="entry name" value="AFP III-like domain"/>
    <property type="match status" value="1"/>
</dbReference>
<keyword evidence="3" id="KW-1185">Reference proteome</keyword>
<dbReference type="CDD" id="cd11615">
    <property type="entry name" value="SAF_NeuB_like"/>
    <property type="match status" value="1"/>
</dbReference>
<dbReference type="AlphaFoldDB" id="A0A4P6I381"/>
<dbReference type="Proteomes" id="UP000293296">
    <property type="component" value="Chromosome"/>
</dbReference>
<dbReference type="PANTHER" id="PTHR42966">
    <property type="entry name" value="N-ACETYLNEURAMINATE SYNTHASE"/>
    <property type="match status" value="1"/>
</dbReference>
<evidence type="ECO:0000313" key="3">
    <source>
        <dbReference type="Proteomes" id="UP000293296"/>
    </source>
</evidence>
<organism evidence="2 3">
    <name type="scientific">Solidesulfovibrio carbinolicus</name>
    <dbReference type="NCBI Taxonomy" id="296842"/>
    <lineage>
        <taxon>Bacteria</taxon>
        <taxon>Pseudomonadati</taxon>
        <taxon>Thermodesulfobacteriota</taxon>
        <taxon>Desulfovibrionia</taxon>
        <taxon>Desulfovibrionales</taxon>
        <taxon>Desulfovibrionaceae</taxon>
        <taxon>Solidesulfovibrio</taxon>
    </lineage>
</organism>
<feature type="domain" description="AFP-like" evidence="1">
    <location>
        <begin position="295"/>
        <end position="353"/>
    </location>
</feature>
<dbReference type="Gene3D" id="3.90.1210.10">
    <property type="entry name" value="Antifreeze-like/N-acetylneuraminic acid synthase C-terminal domain"/>
    <property type="match status" value="1"/>
</dbReference>
<accession>A0A4P6I381</accession>
<dbReference type="Gene3D" id="3.20.20.70">
    <property type="entry name" value="Aldolase class I"/>
    <property type="match status" value="1"/>
</dbReference>
<dbReference type="InterPro" id="IPR036732">
    <property type="entry name" value="AFP_Neu5c_C_sf"/>
</dbReference>
<dbReference type="InterPro" id="IPR006190">
    <property type="entry name" value="SAF_AFP_Neu5Ac"/>
</dbReference>
<evidence type="ECO:0000259" key="1">
    <source>
        <dbReference type="PROSITE" id="PS50844"/>
    </source>
</evidence>
<dbReference type="Pfam" id="PF08666">
    <property type="entry name" value="SAF"/>
    <property type="match status" value="1"/>
</dbReference>
<dbReference type="KEGG" id="dcb:C3Y92_14295"/>
<evidence type="ECO:0000313" key="2">
    <source>
        <dbReference type="EMBL" id="QAZ68329.1"/>
    </source>
</evidence>
<dbReference type="InterPro" id="IPR057736">
    <property type="entry name" value="SAF_PseI/NeuA/NeuB"/>
</dbReference>
<gene>
    <name evidence="2" type="ORF">C3Y92_14295</name>
</gene>
<name>A0A4P6I381_9BACT</name>
<dbReference type="SUPFAM" id="SSF51569">
    <property type="entry name" value="Aldolase"/>
    <property type="match status" value="1"/>
</dbReference>
<dbReference type="PANTHER" id="PTHR42966:SF1">
    <property type="entry name" value="SIALIC ACID SYNTHASE"/>
    <property type="match status" value="1"/>
</dbReference>
<dbReference type="InterPro" id="IPR013974">
    <property type="entry name" value="SAF"/>
</dbReference>
<dbReference type="PROSITE" id="PS50844">
    <property type="entry name" value="AFP_LIKE"/>
    <property type="match status" value="1"/>
</dbReference>
<dbReference type="OrthoDB" id="9781701at2"/>
<protein>
    <submittedName>
        <fullName evidence="2">N-acylneuraminate-9-phosphate synthase</fullName>
    </submittedName>
</protein>